<name>A0ACB9ZQD1_CATRO</name>
<keyword evidence="2" id="KW-1185">Reference proteome</keyword>
<dbReference type="Proteomes" id="UP001060085">
    <property type="component" value="Linkage Group LG08"/>
</dbReference>
<dbReference type="EMBL" id="CM044708">
    <property type="protein sequence ID" value="KAI5648640.1"/>
    <property type="molecule type" value="Genomic_DNA"/>
</dbReference>
<comment type="caution">
    <text evidence="1">The sequence shown here is derived from an EMBL/GenBank/DDBJ whole genome shotgun (WGS) entry which is preliminary data.</text>
</comment>
<reference evidence="2" key="1">
    <citation type="journal article" date="2023" name="Nat. Plants">
        <title>Single-cell RNA sequencing provides a high-resolution roadmap for understanding the multicellular compartmentation of specialized metabolism.</title>
        <authorList>
            <person name="Sun S."/>
            <person name="Shen X."/>
            <person name="Li Y."/>
            <person name="Li Y."/>
            <person name="Wang S."/>
            <person name="Li R."/>
            <person name="Zhang H."/>
            <person name="Shen G."/>
            <person name="Guo B."/>
            <person name="Wei J."/>
            <person name="Xu J."/>
            <person name="St-Pierre B."/>
            <person name="Chen S."/>
            <person name="Sun C."/>
        </authorList>
    </citation>
    <scope>NUCLEOTIDE SEQUENCE [LARGE SCALE GENOMIC DNA]</scope>
</reference>
<evidence type="ECO:0000313" key="1">
    <source>
        <dbReference type="EMBL" id="KAI5648640.1"/>
    </source>
</evidence>
<sequence>MNKRSYTDMNDQKICAICLSTMKQGDGRAIFTAGCSHSFHFQCITSNVRHGNQICPICGANWNEIPSFKAPISDCPHRSNPNSAVRLPTPPVRQNAPLLNPYAPAFFNDDESLDDHQPDPVGRRTSMEHNGQRTLKMNIYTEVSAVPQSNLVKDFAVLISLKALAPTSVGKLSRNQANLPQVSQTLRASVDLVTVLDVSGSMSGTKIALLKRAMGFVIQNLGSNDRLSVIAFSSTAWRLFPLHRMSETGRLQAMQAVNSLVPSGGTNIAEGLKKGTKVMEDRREKNPVAGIILLSDGQDTYTFLNSGRSNRVLQQPNYQLLLPSSIHKIPVHTFGFGIDHDASLMHSISEISGGTFSFIETENVIQDAFAQCIGGLLSVTIKELKISIECINPMVNLGALKAGSYPNHMTDDGRKGKIDVGDMYADEEKDFLVYINITVAENSRNQTPLLKVKCTYDDPFTKESLSLESDEVHIQRINNPEEQEMISTSVEVDRQKNRIMATEAMALARTAAEKEDFAEAVAILENCRKVLLETISGKCRDKLCIGLDSELKEMQERMANRGVYEALGRAYVLSGQLSHSRQRANCSGDLQSNYQTPSMAQMVNRSQQATGIGNPSSTQSPLQPMPT</sequence>
<gene>
    <name evidence="1" type="ORF">M9H77_34645</name>
</gene>
<accession>A0ACB9ZQD1</accession>
<organism evidence="1 2">
    <name type="scientific">Catharanthus roseus</name>
    <name type="common">Madagascar periwinkle</name>
    <name type="synonym">Vinca rosea</name>
    <dbReference type="NCBI Taxonomy" id="4058"/>
    <lineage>
        <taxon>Eukaryota</taxon>
        <taxon>Viridiplantae</taxon>
        <taxon>Streptophyta</taxon>
        <taxon>Embryophyta</taxon>
        <taxon>Tracheophyta</taxon>
        <taxon>Spermatophyta</taxon>
        <taxon>Magnoliopsida</taxon>
        <taxon>eudicotyledons</taxon>
        <taxon>Gunneridae</taxon>
        <taxon>Pentapetalae</taxon>
        <taxon>asterids</taxon>
        <taxon>lamiids</taxon>
        <taxon>Gentianales</taxon>
        <taxon>Apocynaceae</taxon>
        <taxon>Rauvolfioideae</taxon>
        <taxon>Vinceae</taxon>
        <taxon>Catharanthinae</taxon>
        <taxon>Catharanthus</taxon>
    </lineage>
</organism>
<evidence type="ECO:0000313" key="2">
    <source>
        <dbReference type="Proteomes" id="UP001060085"/>
    </source>
</evidence>
<protein>
    <submittedName>
        <fullName evidence="1">Uncharacterized protein</fullName>
    </submittedName>
</protein>
<proteinExistence type="predicted"/>